<dbReference type="STRING" id="1450648.CLORY_17370"/>
<dbReference type="InterPro" id="IPR024997">
    <property type="entry name" value="DUF3892"/>
</dbReference>
<accession>A0A1V4IT16</accession>
<dbReference type="Pfam" id="PF13031">
    <property type="entry name" value="DUF3892"/>
    <property type="match status" value="1"/>
</dbReference>
<sequence>MENNKSKIIKVKKNNDGDITDVMLENGNVYSIDEAIMMTKDHLIEGVNVGKAKNGREYLRSNPNDEENDNLDSMPKF</sequence>
<dbReference type="EMBL" id="MZGV01000014">
    <property type="protein sequence ID" value="OPJ62607.1"/>
    <property type="molecule type" value="Genomic_DNA"/>
</dbReference>
<dbReference type="AlphaFoldDB" id="A0A1V4IT16"/>
<evidence type="ECO:0000256" key="1">
    <source>
        <dbReference type="SAM" id="MobiDB-lite"/>
    </source>
</evidence>
<dbReference type="RefSeq" id="WP_079423326.1">
    <property type="nucleotide sequence ID" value="NZ_MZGV01000014.1"/>
</dbReference>
<organism evidence="2 3">
    <name type="scientific">Clostridium oryzae</name>
    <dbReference type="NCBI Taxonomy" id="1450648"/>
    <lineage>
        <taxon>Bacteria</taxon>
        <taxon>Bacillati</taxon>
        <taxon>Bacillota</taxon>
        <taxon>Clostridia</taxon>
        <taxon>Eubacteriales</taxon>
        <taxon>Clostridiaceae</taxon>
        <taxon>Clostridium</taxon>
    </lineage>
</organism>
<evidence type="ECO:0000313" key="2">
    <source>
        <dbReference type="EMBL" id="OPJ62607.1"/>
    </source>
</evidence>
<keyword evidence="3" id="KW-1185">Reference proteome</keyword>
<protein>
    <recommendedName>
        <fullName evidence="4">DUF3892 domain-containing protein</fullName>
    </recommendedName>
</protein>
<name>A0A1V4IT16_9CLOT</name>
<evidence type="ECO:0000313" key="3">
    <source>
        <dbReference type="Proteomes" id="UP000190080"/>
    </source>
</evidence>
<comment type="caution">
    <text evidence="2">The sequence shown here is derived from an EMBL/GenBank/DDBJ whole genome shotgun (WGS) entry which is preliminary data.</text>
</comment>
<proteinExistence type="predicted"/>
<evidence type="ECO:0008006" key="4">
    <source>
        <dbReference type="Google" id="ProtNLM"/>
    </source>
</evidence>
<dbReference type="Proteomes" id="UP000190080">
    <property type="component" value="Unassembled WGS sequence"/>
</dbReference>
<gene>
    <name evidence="2" type="ORF">CLORY_17370</name>
</gene>
<dbReference type="OrthoDB" id="1911032at2"/>
<feature type="region of interest" description="Disordered" evidence="1">
    <location>
        <begin position="53"/>
        <end position="77"/>
    </location>
</feature>
<reference evidence="2 3" key="1">
    <citation type="submission" date="2017-03" db="EMBL/GenBank/DDBJ databases">
        <title>Genome sequence of Clostridium oryzae DSM 28571.</title>
        <authorList>
            <person name="Poehlein A."/>
            <person name="Daniel R."/>
        </authorList>
    </citation>
    <scope>NUCLEOTIDE SEQUENCE [LARGE SCALE GENOMIC DNA]</scope>
    <source>
        <strain evidence="2 3">DSM 28571</strain>
    </source>
</reference>